<dbReference type="InterPro" id="IPR050135">
    <property type="entry name" value="dGTPase-like"/>
</dbReference>
<dbReference type="Gene3D" id="1.10.3210.10">
    <property type="entry name" value="Hypothetical protein af1432"/>
    <property type="match status" value="1"/>
</dbReference>
<dbReference type="InterPro" id="IPR026875">
    <property type="entry name" value="PHydrolase_assoc_dom"/>
</dbReference>
<dbReference type="SMART" id="SM00471">
    <property type="entry name" value="HDc"/>
    <property type="match status" value="1"/>
</dbReference>
<dbReference type="PANTHER" id="PTHR11373">
    <property type="entry name" value="DEOXYNUCLEOSIDE TRIPHOSPHATE TRIPHOSPHOHYDROLASE"/>
    <property type="match status" value="1"/>
</dbReference>
<dbReference type="EMBL" id="CP050470">
    <property type="protein sequence ID" value="UTZ31466.1"/>
    <property type="molecule type" value="Genomic_DNA"/>
</dbReference>
<dbReference type="HAMAP" id="MF_01212">
    <property type="entry name" value="dGTPase_type2"/>
    <property type="match status" value="1"/>
</dbReference>
<gene>
    <name evidence="4" type="ORF">HB762_08660</name>
</gene>
<evidence type="ECO:0000259" key="3">
    <source>
        <dbReference type="PROSITE" id="PS51831"/>
    </source>
</evidence>
<protein>
    <recommendedName>
        <fullName evidence="2">Deoxyguanosinetriphosphate triphosphohydrolase-like protein</fullName>
    </recommendedName>
</protein>
<evidence type="ECO:0000313" key="5">
    <source>
        <dbReference type="Proteomes" id="UP001059912"/>
    </source>
</evidence>
<dbReference type="SUPFAM" id="SSF109604">
    <property type="entry name" value="HD-domain/PDEase-like"/>
    <property type="match status" value="1"/>
</dbReference>
<dbReference type="NCBIfam" id="TIGR01353">
    <property type="entry name" value="dGTP_triPase"/>
    <property type="match status" value="1"/>
</dbReference>
<sequence length="440" mass="50013">MSFELDALWQERHDDEHKIRRDDHRSPYQRDRARILHSAAFRRLQAKTQVHGNSLEDFHRTRLTHSLEAAQLGTGIVAQLKKKQPEFRDLLPSDSLIDSLCLAHDIGHPPYGHGGEVALNYMMREHGGFEGNAQTFRIVTKLEPYTEHFGMNLSRRALLGLIKYPALLSQTRAVCLPKPVEHQRKLKAKDWSPAKGIYDCDKDLFDWVIAPLTDNDKTLLSQMRCRPESDFEHCKTRFKSLDCSIMELADDIAYGVHDLEDAIVLGMVTRQQWQEGAASQLADCGDAWFEEHIGSIGHMLFSGKHHERKDAIGGMVNALLTSISIKVVDEPFSNPLLAWNACLEPQMAKALEVLKHFVSKYVIQVHQVQIVEYKGQQIIMDLFEALSADPERLLPTHTQALWQDAANESAKMRVIADYISAMTDGHAQKLHRQLFSSIVL</sequence>
<dbReference type="InterPro" id="IPR023023">
    <property type="entry name" value="dNTPase_2"/>
</dbReference>
<dbReference type="InterPro" id="IPR006261">
    <property type="entry name" value="dGTPase"/>
</dbReference>
<dbReference type="Pfam" id="PF01966">
    <property type="entry name" value="HD"/>
    <property type="match status" value="1"/>
</dbReference>
<dbReference type="InterPro" id="IPR003607">
    <property type="entry name" value="HD/PDEase_dom"/>
</dbReference>
<organism evidence="4 5">
    <name type="scientific">Vibrio campbellii</name>
    <dbReference type="NCBI Taxonomy" id="680"/>
    <lineage>
        <taxon>Bacteria</taxon>
        <taxon>Pseudomonadati</taxon>
        <taxon>Pseudomonadota</taxon>
        <taxon>Gammaproteobacteria</taxon>
        <taxon>Vibrionales</taxon>
        <taxon>Vibrionaceae</taxon>
        <taxon>Vibrio</taxon>
    </lineage>
</organism>
<dbReference type="NCBIfam" id="NF041026">
    <property type="entry name" value="antiphage_dGTPase"/>
    <property type="match status" value="1"/>
</dbReference>
<dbReference type="NCBIfam" id="NF003701">
    <property type="entry name" value="PRK05318.1"/>
    <property type="match status" value="1"/>
</dbReference>
<comment type="similarity">
    <text evidence="2">Belongs to the dGTPase family. Type 2 subfamily.</text>
</comment>
<proteinExistence type="inferred from homology"/>
<dbReference type="Proteomes" id="UP001059912">
    <property type="component" value="Chromosome 1"/>
</dbReference>
<feature type="domain" description="HD" evidence="3">
    <location>
        <begin position="62"/>
        <end position="255"/>
    </location>
</feature>
<dbReference type="Pfam" id="PF13286">
    <property type="entry name" value="HD_assoc"/>
    <property type="match status" value="1"/>
</dbReference>
<dbReference type="PROSITE" id="PS51831">
    <property type="entry name" value="HD"/>
    <property type="match status" value="1"/>
</dbReference>
<evidence type="ECO:0000313" key="4">
    <source>
        <dbReference type="EMBL" id="UTZ31466.1"/>
    </source>
</evidence>
<evidence type="ECO:0000256" key="2">
    <source>
        <dbReference type="HAMAP-Rule" id="MF_01212"/>
    </source>
</evidence>
<dbReference type="PANTHER" id="PTHR11373:SF40">
    <property type="entry name" value="DEOXYGUANOSINETRIPHOSPHATE TRIPHOSPHOHYDROLASE-LIKE PROTEIN 2"/>
    <property type="match status" value="1"/>
</dbReference>
<keyword evidence="5" id="KW-1185">Reference proteome</keyword>
<keyword evidence="1 2" id="KW-0378">Hydrolase</keyword>
<accession>A0ABY5IAW9</accession>
<name>A0ABY5IAW9_9VIBR</name>
<dbReference type="InterPro" id="IPR006674">
    <property type="entry name" value="HD_domain"/>
</dbReference>
<reference evidence="4" key="1">
    <citation type="submission" date="2020-03" db="EMBL/GenBank/DDBJ databases">
        <title>Five strains of Vibrio campbellii isolated from Mariana Trench.</title>
        <authorList>
            <person name="Liang J."/>
            <person name="Zhang X.-H."/>
        </authorList>
    </citation>
    <scope>NUCLEOTIDE SEQUENCE</scope>
    <source>
        <strain evidence="4">LJC013</strain>
    </source>
</reference>
<evidence type="ECO:0000256" key="1">
    <source>
        <dbReference type="ARBA" id="ARBA00022801"/>
    </source>
</evidence>